<keyword evidence="3 8" id="KW-0547">Nucleotide-binding</keyword>
<proteinExistence type="inferred from homology"/>
<keyword evidence="4 8" id="KW-0418">Kinase</keyword>
<dbReference type="EC" id="2.7.4.25" evidence="8"/>
<keyword evidence="11" id="KW-1185">Reference proteome</keyword>
<evidence type="ECO:0000313" key="11">
    <source>
        <dbReference type="Proteomes" id="UP000721415"/>
    </source>
</evidence>
<dbReference type="SUPFAM" id="SSF52540">
    <property type="entry name" value="P-loop containing nucleoside triphosphate hydrolases"/>
    <property type="match status" value="1"/>
</dbReference>
<dbReference type="NCBIfam" id="TIGR00017">
    <property type="entry name" value="cmk"/>
    <property type="match status" value="1"/>
</dbReference>
<dbReference type="Gene3D" id="3.40.50.300">
    <property type="entry name" value="P-loop containing nucleotide triphosphate hydrolases"/>
    <property type="match status" value="1"/>
</dbReference>
<dbReference type="PANTHER" id="PTHR21299">
    <property type="entry name" value="CYTIDYLATE KINASE/PANTOATE-BETA-ALANINE LIGASE"/>
    <property type="match status" value="1"/>
</dbReference>
<dbReference type="GO" id="GO:0016301">
    <property type="term" value="F:kinase activity"/>
    <property type="evidence" value="ECO:0007669"/>
    <property type="project" value="UniProtKB-KW"/>
</dbReference>
<evidence type="ECO:0000256" key="8">
    <source>
        <dbReference type="HAMAP-Rule" id="MF_00238"/>
    </source>
</evidence>
<keyword evidence="2 8" id="KW-0808">Transferase</keyword>
<comment type="caution">
    <text evidence="10">The sequence shown here is derived from an EMBL/GenBank/DDBJ whole genome shotgun (WGS) entry which is preliminary data.</text>
</comment>
<comment type="subcellular location">
    <subcellularLocation>
        <location evidence="8">Cytoplasm</location>
    </subcellularLocation>
</comment>
<name>A0ABS0LMY5_9LACT</name>
<dbReference type="EMBL" id="JACBXQ010000001">
    <property type="protein sequence ID" value="MBG9985478.1"/>
    <property type="molecule type" value="Genomic_DNA"/>
</dbReference>
<evidence type="ECO:0000256" key="1">
    <source>
        <dbReference type="ARBA" id="ARBA00009427"/>
    </source>
</evidence>
<organism evidence="10 11">
    <name type="scientific">Facklamia lactis</name>
    <dbReference type="NCBI Taxonomy" id="2749967"/>
    <lineage>
        <taxon>Bacteria</taxon>
        <taxon>Bacillati</taxon>
        <taxon>Bacillota</taxon>
        <taxon>Bacilli</taxon>
        <taxon>Lactobacillales</taxon>
        <taxon>Aerococcaceae</taxon>
        <taxon>Facklamia</taxon>
    </lineage>
</organism>
<evidence type="ECO:0000256" key="5">
    <source>
        <dbReference type="ARBA" id="ARBA00022840"/>
    </source>
</evidence>
<dbReference type="Proteomes" id="UP000721415">
    <property type="component" value="Unassembled WGS sequence"/>
</dbReference>
<evidence type="ECO:0000256" key="2">
    <source>
        <dbReference type="ARBA" id="ARBA00022679"/>
    </source>
</evidence>
<dbReference type="CDD" id="cd02020">
    <property type="entry name" value="CMPK"/>
    <property type="match status" value="1"/>
</dbReference>
<dbReference type="InterPro" id="IPR027417">
    <property type="entry name" value="P-loop_NTPase"/>
</dbReference>
<reference evidence="10 11" key="1">
    <citation type="submission" date="2020-07" db="EMBL/GenBank/DDBJ databases">
        <title>Facklamia lactis sp. nov., isolated from raw milk.</title>
        <authorList>
            <person name="Doll E.V."/>
            <person name="Huptas C."/>
            <person name="Staib L."/>
            <person name="Wenning M."/>
            <person name="Scherer S."/>
        </authorList>
    </citation>
    <scope>NUCLEOTIDE SEQUENCE [LARGE SCALE GENOMIC DNA]</scope>
    <source>
        <strain evidence="10 11">DSM 111018</strain>
    </source>
</reference>
<dbReference type="PANTHER" id="PTHR21299:SF2">
    <property type="entry name" value="CYTIDYLATE KINASE"/>
    <property type="match status" value="1"/>
</dbReference>
<evidence type="ECO:0000259" key="9">
    <source>
        <dbReference type="Pfam" id="PF02224"/>
    </source>
</evidence>
<feature type="binding site" evidence="8">
    <location>
        <begin position="8"/>
        <end position="16"/>
    </location>
    <ligand>
        <name>ATP</name>
        <dbReference type="ChEBI" id="CHEBI:30616"/>
    </ligand>
</feature>
<comment type="similarity">
    <text evidence="1 8">Belongs to the cytidylate kinase family. Type 1 subfamily.</text>
</comment>
<dbReference type="HAMAP" id="MF_00238">
    <property type="entry name" value="Cytidyl_kinase_type1"/>
    <property type="match status" value="1"/>
</dbReference>
<evidence type="ECO:0000256" key="3">
    <source>
        <dbReference type="ARBA" id="ARBA00022741"/>
    </source>
</evidence>
<dbReference type="InterPro" id="IPR003136">
    <property type="entry name" value="Cytidylate_kin"/>
</dbReference>
<keyword evidence="8" id="KW-0963">Cytoplasm</keyword>
<comment type="catalytic activity">
    <reaction evidence="6 8">
        <text>dCMP + ATP = dCDP + ADP</text>
        <dbReference type="Rhea" id="RHEA:25094"/>
        <dbReference type="ChEBI" id="CHEBI:30616"/>
        <dbReference type="ChEBI" id="CHEBI:57566"/>
        <dbReference type="ChEBI" id="CHEBI:58593"/>
        <dbReference type="ChEBI" id="CHEBI:456216"/>
        <dbReference type="EC" id="2.7.4.25"/>
    </reaction>
</comment>
<gene>
    <name evidence="8" type="primary">cmk</name>
    <name evidence="10" type="ORF">HZY91_01050</name>
</gene>
<keyword evidence="5 8" id="KW-0067">ATP-binding</keyword>
<dbReference type="Pfam" id="PF02224">
    <property type="entry name" value="Cytidylate_kin"/>
    <property type="match status" value="1"/>
</dbReference>
<evidence type="ECO:0000313" key="10">
    <source>
        <dbReference type="EMBL" id="MBG9985478.1"/>
    </source>
</evidence>
<sequence>MLTIAIDGPAASGKSTVAKIIAQQLGIIYLDTGAMYRAITLACIQQEIDLNNDTFIHQVVKETQIDFTNTANGQMVLMNMQDVTAQIRSEEVNRFVSKVSAVPLVRKELVSRQQTIAHQHSVIMDGRDIGTVVLPNADYKFFLIASSRERAKRRYEENQTKGLTDQTLDEIEKDIIRRDQYDMNREISPLRKAKDAIEVDTSNMTINQVVKHLLSFIAKE</sequence>
<evidence type="ECO:0000256" key="6">
    <source>
        <dbReference type="ARBA" id="ARBA00047615"/>
    </source>
</evidence>
<dbReference type="InterPro" id="IPR011994">
    <property type="entry name" value="Cytidylate_kinase_dom"/>
</dbReference>
<protein>
    <recommendedName>
        <fullName evidence="8">Cytidylate kinase</fullName>
        <shortName evidence="8">CK</shortName>
        <ecNumber evidence="8">2.7.4.25</ecNumber>
    </recommendedName>
    <alternativeName>
        <fullName evidence="8">Cytidine monophosphate kinase</fullName>
        <shortName evidence="8">CMP kinase</shortName>
    </alternativeName>
</protein>
<evidence type="ECO:0000256" key="7">
    <source>
        <dbReference type="ARBA" id="ARBA00048478"/>
    </source>
</evidence>
<evidence type="ECO:0000256" key="4">
    <source>
        <dbReference type="ARBA" id="ARBA00022777"/>
    </source>
</evidence>
<feature type="domain" description="Cytidylate kinase" evidence="9">
    <location>
        <begin position="4"/>
        <end position="217"/>
    </location>
</feature>
<comment type="catalytic activity">
    <reaction evidence="7 8">
        <text>CMP + ATP = CDP + ADP</text>
        <dbReference type="Rhea" id="RHEA:11600"/>
        <dbReference type="ChEBI" id="CHEBI:30616"/>
        <dbReference type="ChEBI" id="CHEBI:58069"/>
        <dbReference type="ChEBI" id="CHEBI:60377"/>
        <dbReference type="ChEBI" id="CHEBI:456216"/>
        <dbReference type="EC" id="2.7.4.25"/>
    </reaction>
</comment>
<dbReference type="RefSeq" id="WP_197113814.1">
    <property type="nucleotide sequence ID" value="NZ_JACBXQ010000001.1"/>
</dbReference>
<accession>A0ABS0LMY5</accession>